<gene>
    <name evidence="1" type="ORF">JHL16_24780</name>
</gene>
<dbReference type="EMBL" id="JAENHL010000008">
    <property type="protein sequence ID" value="MBK1869599.1"/>
    <property type="molecule type" value="Genomic_DNA"/>
</dbReference>
<keyword evidence="2" id="KW-1185">Reference proteome</keyword>
<dbReference type="Proteomes" id="UP000616151">
    <property type="component" value="Unassembled WGS sequence"/>
</dbReference>
<comment type="caution">
    <text evidence="1">The sequence shown here is derived from an EMBL/GenBank/DDBJ whole genome shotgun (WGS) entry which is preliminary data.</text>
</comment>
<accession>A0ACC5RAA7</accession>
<name>A0ACC5RAA7_9HYPH</name>
<protein>
    <submittedName>
        <fullName evidence="1">O-antigen ligase family protein</fullName>
    </submittedName>
</protein>
<organism evidence="1 2">
    <name type="scientific">Taklimakanibacter albus</name>
    <dbReference type="NCBI Taxonomy" id="2800327"/>
    <lineage>
        <taxon>Bacteria</taxon>
        <taxon>Pseudomonadati</taxon>
        <taxon>Pseudomonadota</taxon>
        <taxon>Alphaproteobacteria</taxon>
        <taxon>Hyphomicrobiales</taxon>
        <taxon>Aestuariivirgaceae</taxon>
        <taxon>Taklimakanibacter</taxon>
    </lineage>
</organism>
<proteinExistence type="predicted"/>
<evidence type="ECO:0000313" key="2">
    <source>
        <dbReference type="Proteomes" id="UP000616151"/>
    </source>
</evidence>
<reference evidence="1" key="1">
    <citation type="submission" date="2021-01" db="EMBL/GenBank/DDBJ databases">
        <authorList>
            <person name="Sun Q."/>
        </authorList>
    </citation>
    <scope>NUCLEOTIDE SEQUENCE</scope>
    <source>
        <strain evidence="1">YIM B02566</strain>
    </source>
</reference>
<evidence type="ECO:0000313" key="1">
    <source>
        <dbReference type="EMBL" id="MBK1869599.1"/>
    </source>
</evidence>
<keyword evidence="1" id="KW-0436">Ligase</keyword>
<sequence>MTIDQRAASGAEAYPAGIERQLWVCCTLAFLVVVLGVGGTPRYGSYGDTLLELASLPIIFIAALHLARQKPLSIGRIVAFALCGAILLLPLLQLIPLPPVIWTSFPGREFVVETFSAAGIDAPWMALSLSPPATLRTFLSLFPPLAMFLATLTLTHQERRLATLIIIAFGIVSVVLGLGQIAGGPASSLRIYEVTNNYSAVGFFANRNHYAALLYSVMPITAAWMIHLVQTQGVQKWTSVAMTIVIYSSLILGLGIATSRAGIVLAMLAILASLSLAWRRPVQETRGGASKIVFIAGAVGVFAVLQFGLAGILSRLDTDPLEEGRLAIAQVTLRAAASVFPTGSGIGSFVPYYAMFETPREIGVSYVNHAHNDWLELWLEGGVPALLIVAAFLAWLAVSIGRSWKPGESLDWLLARAASISIILLLLHSLVDYPLRTTALAAFFAFCCALVLDLPKETPRRSRRVRARRREEPSVPEIAPLPAAGRSAWGAAASLADEEETRPFSTKSGRFQ</sequence>